<dbReference type="Pfam" id="PF00512">
    <property type="entry name" value="HisKA"/>
    <property type="match status" value="1"/>
</dbReference>
<dbReference type="CDD" id="cd00075">
    <property type="entry name" value="HATPase"/>
    <property type="match status" value="1"/>
</dbReference>
<dbReference type="SUPFAM" id="SSF47384">
    <property type="entry name" value="Homodimeric domain of signal transducing histidine kinase"/>
    <property type="match status" value="1"/>
</dbReference>
<dbReference type="InterPro" id="IPR003594">
    <property type="entry name" value="HATPase_dom"/>
</dbReference>
<dbReference type="InterPro" id="IPR000014">
    <property type="entry name" value="PAS"/>
</dbReference>
<dbReference type="InterPro" id="IPR004358">
    <property type="entry name" value="Sig_transdc_His_kin-like_C"/>
</dbReference>
<keyword evidence="7" id="KW-1133">Transmembrane helix</keyword>
<evidence type="ECO:0000256" key="7">
    <source>
        <dbReference type="SAM" id="Phobius"/>
    </source>
</evidence>
<dbReference type="PRINTS" id="PR00344">
    <property type="entry name" value="BCTRLSENSOR"/>
</dbReference>
<dbReference type="Proteomes" id="UP000216361">
    <property type="component" value="Unassembled WGS sequence"/>
</dbReference>
<keyword evidence="8" id="KW-0732">Signal</keyword>
<evidence type="ECO:0000256" key="3">
    <source>
        <dbReference type="ARBA" id="ARBA00022553"/>
    </source>
</evidence>
<dbReference type="Gene3D" id="3.30.565.10">
    <property type="entry name" value="Histidine kinase-like ATPase, C-terminal domain"/>
    <property type="match status" value="1"/>
</dbReference>
<accession>A0A255XKQ3</accession>
<organism evidence="10 11">
    <name type="scientific">Elstera cyanobacteriorum</name>
    <dbReference type="NCBI Taxonomy" id="2022747"/>
    <lineage>
        <taxon>Bacteria</taxon>
        <taxon>Pseudomonadati</taxon>
        <taxon>Pseudomonadota</taxon>
        <taxon>Alphaproteobacteria</taxon>
        <taxon>Rhodospirillales</taxon>
        <taxon>Rhodospirillaceae</taxon>
        <taxon>Elstera</taxon>
    </lineage>
</organism>
<dbReference type="AlphaFoldDB" id="A0A255XKQ3"/>
<reference evidence="10 11" key="1">
    <citation type="submission" date="2017-07" db="EMBL/GenBank/DDBJ databases">
        <title>Elstera cyanobacteriorum sp. nov., a novel bacterium isolated from cyanobacterial aggregates in a eutrophic lake.</title>
        <authorList>
            <person name="Cai H."/>
        </authorList>
    </citation>
    <scope>NUCLEOTIDE SEQUENCE [LARGE SCALE GENOMIC DNA]</scope>
    <source>
        <strain evidence="10 11">TH019</strain>
    </source>
</reference>
<keyword evidence="7" id="KW-0812">Transmembrane</keyword>
<dbReference type="SUPFAM" id="SSF55874">
    <property type="entry name" value="ATPase domain of HSP90 chaperone/DNA topoisomerase II/histidine kinase"/>
    <property type="match status" value="1"/>
</dbReference>
<evidence type="ECO:0000259" key="9">
    <source>
        <dbReference type="PROSITE" id="PS50109"/>
    </source>
</evidence>
<gene>
    <name evidence="10" type="ORF">CHR90_18715</name>
</gene>
<evidence type="ECO:0000256" key="8">
    <source>
        <dbReference type="SAM" id="SignalP"/>
    </source>
</evidence>
<dbReference type="SMART" id="SM00388">
    <property type="entry name" value="HisKA"/>
    <property type="match status" value="1"/>
</dbReference>
<dbReference type="Gene3D" id="1.10.287.130">
    <property type="match status" value="1"/>
</dbReference>
<keyword evidence="7" id="KW-0472">Membrane</keyword>
<dbReference type="EMBL" id="NOXS01000035">
    <property type="protein sequence ID" value="OYQ16995.1"/>
    <property type="molecule type" value="Genomic_DNA"/>
</dbReference>
<dbReference type="Pfam" id="PF02518">
    <property type="entry name" value="HATPase_c"/>
    <property type="match status" value="1"/>
</dbReference>
<dbReference type="SUPFAM" id="SSF55785">
    <property type="entry name" value="PYP-like sensor domain (PAS domain)"/>
    <property type="match status" value="1"/>
</dbReference>
<feature type="domain" description="Histidine kinase" evidence="9">
    <location>
        <begin position="456"/>
        <end position="670"/>
    </location>
</feature>
<comment type="caution">
    <text evidence="10">The sequence shown here is derived from an EMBL/GenBank/DDBJ whole genome shotgun (WGS) entry which is preliminary data.</text>
</comment>
<sequence length="685" mass="75947">MMIRLPLSSSAFRRTLGWVAALAFPLSLPAAAAPDVTSTSILQPLVGFLSLFALALLIIGTLHFRTVLRGRAVQQTLRTVQQVADRRQALIDAAQTPLALFGPDTRLLESNHAWSGLTRSSDSFIEQARELAMRALRLDSEQVETVSLVLGGAVHAYSLRALPSKAGVAVSATDMRQIESLMAQVSRLISAQDDVLDAVNAPIVIFGPERRIKFFNAPFARLFRLDDVWLAREPTLQELIDILREKRQLPEVIDFAAYKREQLAQFQSLVTAKEEVLHLPDGRTLFQRVAPHPLGGLIYSYEDATDRFALERSYNTAVEVQLETLNNLSEGVAFFGIDRRLRLHNPAFRQIWGLSEEQLVGEPALEELQAATVPWVEANGPQEIDPRDPTQRRIRTSVLHWRDEKDIDFTSVPLPDGATLYLFLDITERNRTQSALRERNEALEAADRLKTEFIANVSYELRTPLNSIIGFAEILSEQYFGPLNARQLDYSRGILADSQRLLTLINDILDLATIEAGYMALERETVELNSLLVSTLALVRERAQARDISLTLECSADIGTVIGDSKRLRQALFNLLSNAIKFSRPADKVMVSAKRETNQGVTIRVADTGPGIPPETLPRVFGRFERAGRQAGAGLGLSLVRSIIELHGGDIDITSSGAGTEVRCWLPEAPSELYWASPSLSETAS</sequence>
<dbReference type="InterPro" id="IPR005467">
    <property type="entry name" value="His_kinase_dom"/>
</dbReference>
<evidence type="ECO:0000256" key="1">
    <source>
        <dbReference type="ARBA" id="ARBA00000085"/>
    </source>
</evidence>
<evidence type="ECO:0000256" key="2">
    <source>
        <dbReference type="ARBA" id="ARBA00012438"/>
    </source>
</evidence>
<dbReference type="InterPro" id="IPR050736">
    <property type="entry name" value="Sensor_HK_Regulatory"/>
</dbReference>
<dbReference type="PANTHER" id="PTHR43711">
    <property type="entry name" value="TWO-COMPONENT HISTIDINE KINASE"/>
    <property type="match status" value="1"/>
</dbReference>
<comment type="catalytic activity">
    <reaction evidence="1">
        <text>ATP + protein L-histidine = ADP + protein N-phospho-L-histidine.</text>
        <dbReference type="EC" id="2.7.13.3"/>
    </reaction>
</comment>
<dbReference type="InterPro" id="IPR003661">
    <property type="entry name" value="HisK_dim/P_dom"/>
</dbReference>
<name>A0A255XKQ3_9PROT</name>
<keyword evidence="5" id="KW-0418">Kinase</keyword>
<dbReference type="Gene3D" id="3.30.450.20">
    <property type="entry name" value="PAS domain"/>
    <property type="match status" value="1"/>
</dbReference>
<dbReference type="PROSITE" id="PS50109">
    <property type="entry name" value="HIS_KIN"/>
    <property type="match status" value="1"/>
</dbReference>
<evidence type="ECO:0000256" key="4">
    <source>
        <dbReference type="ARBA" id="ARBA00022679"/>
    </source>
</evidence>
<keyword evidence="4" id="KW-0808">Transferase</keyword>
<dbReference type="FunFam" id="3.30.565.10:FF:000006">
    <property type="entry name" value="Sensor histidine kinase WalK"/>
    <property type="match status" value="1"/>
</dbReference>
<feature type="chain" id="PRO_5013101256" description="histidine kinase" evidence="8">
    <location>
        <begin position="33"/>
        <end position="685"/>
    </location>
</feature>
<evidence type="ECO:0000313" key="10">
    <source>
        <dbReference type="EMBL" id="OYQ16995.1"/>
    </source>
</evidence>
<feature type="transmembrane region" description="Helical" evidence="7">
    <location>
        <begin position="42"/>
        <end position="64"/>
    </location>
</feature>
<evidence type="ECO:0000256" key="6">
    <source>
        <dbReference type="ARBA" id="ARBA00023012"/>
    </source>
</evidence>
<dbReference type="EC" id="2.7.13.3" evidence="2"/>
<evidence type="ECO:0000313" key="11">
    <source>
        <dbReference type="Proteomes" id="UP000216361"/>
    </source>
</evidence>
<keyword evidence="3" id="KW-0597">Phosphoprotein</keyword>
<dbReference type="InterPro" id="IPR036890">
    <property type="entry name" value="HATPase_C_sf"/>
</dbReference>
<dbReference type="SMART" id="SM00387">
    <property type="entry name" value="HATPase_c"/>
    <property type="match status" value="1"/>
</dbReference>
<protein>
    <recommendedName>
        <fullName evidence="2">histidine kinase</fullName>
        <ecNumber evidence="2">2.7.13.3</ecNumber>
    </recommendedName>
</protein>
<keyword evidence="11" id="KW-1185">Reference proteome</keyword>
<dbReference type="InterPro" id="IPR036097">
    <property type="entry name" value="HisK_dim/P_sf"/>
</dbReference>
<dbReference type="GO" id="GO:0000155">
    <property type="term" value="F:phosphorelay sensor kinase activity"/>
    <property type="evidence" value="ECO:0007669"/>
    <property type="project" value="InterPro"/>
</dbReference>
<dbReference type="PANTHER" id="PTHR43711:SF31">
    <property type="entry name" value="HISTIDINE KINASE"/>
    <property type="match status" value="1"/>
</dbReference>
<feature type="signal peptide" evidence="8">
    <location>
        <begin position="1"/>
        <end position="32"/>
    </location>
</feature>
<dbReference type="SMART" id="SM00091">
    <property type="entry name" value="PAS"/>
    <property type="match status" value="3"/>
</dbReference>
<proteinExistence type="predicted"/>
<dbReference type="Pfam" id="PF12860">
    <property type="entry name" value="PAS_7"/>
    <property type="match status" value="2"/>
</dbReference>
<evidence type="ECO:0000256" key="5">
    <source>
        <dbReference type="ARBA" id="ARBA00022777"/>
    </source>
</evidence>
<keyword evidence="6" id="KW-0902">Two-component regulatory system</keyword>
<dbReference type="InterPro" id="IPR035965">
    <property type="entry name" value="PAS-like_dom_sf"/>
</dbReference>
<dbReference type="CDD" id="cd00082">
    <property type="entry name" value="HisKA"/>
    <property type="match status" value="1"/>
</dbReference>